<organism evidence="2 3">
    <name type="scientific">Paspalum notatum var. saurae</name>
    <dbReference type="NCBI Taxonomy" id="547442"/>
    <lineage>
        <taxon>Eukaryota</taxon>
        <taxon>Viridiplantae</taxon>
        <taxon>Streptophyta</taxon>
        <taxon>Embryophyta</taxon>
        <taxon>Tracheophyta</taxon>
        <taxon>Spermatophyta</taxon>
        <taxon>Magnoliopsida</taxon>
        <taxon>Liliopsida</taxon>
        <taxon>Poales</taxon>
        <taxon>Poaceae</taxon>
        <taxon>PACMAD clade</taxon>
        <taxon>Panicoideae</taxon>
        <taxon>Andropogonodae</taxon>
        <taxon>Paspaleae</taxon>
        <taxon>Paspalinae</taxon>
        <taxon>Paspalum</taxon>
    </lineage>
</organism>
<sequence>RPQPYPPVLCSLPGRRHSPSTRAQVAGSPLLGSPPSPRSPARRSPLIRALSPLPTRAAVSGSVLPSHWPCTHHRPSQHGLDSPNLLVRKARQGGKGQPSSHFSSPSEPPIRSFSRYIHGRWADPAFGGMTSSRPVRSSGVEMGQESGETPQGPFLTP</sequence>
<protein>
    <submittedName>
        <fullName evidence="2">Uncharacterized protein</fullName>
    </submittedName>
</protein>
<evidence type="ECO:0000256" key="1">
    <source>
        <dbReference type="SAM" id="MobiDB-lite"/>
    </source>
</evidence>
<evidence type="ECO:0000313" key="3">
    <source>
        <dbReference type="Proteomes" id="UP001341281"/>
    </source>
</evidence>
<dbReference type="Proteomes" id="UP001341281">
    <property type="component" value="Chromosome 09"/>
</dbReference>
<gene>
    <name evidence="2" type="ORF">U9M48_040904</name>
</gene>
<reference evidence="2 3" key="1">
    <citation type="submission" date="2024-02" db="EMBL/GenBank/DDBJ databases">
        <title>High-quality chromosome-scale genome assembly of Pensacola bahiagrass (Paspalum notatum Flugge var. saurae).</title>
        <authorList>
            <person name="Vega J.M."/>
            <person name="Podio M."/>
            <person name="Orjuela J."/>
            <person name="Siena L.A."/>
            <person name="Pessino S.C."/>
            <person name="Combes M.C."/>
            <person name="Mariac C."/>
            <person name="Albertini E."/>
            <person name="Pupilli F."/>
            <person name="Ortiz J.P.A."/>
            <person name="Leblanc O."/>
        </authorList>
    </citation>
    <scope>NUCLEOTIDE SEQUENCE [LARGE SCALE GENOMIC DNA]</scope>
    <source>
        <strain evidence="2">R1</strain>
        <tissue evidence="2">Leaf</tissue>
    </source>
</reference>
<evidence type="ECO:0000313" key="2">
    <source>
        <dbReference type="EMBL" id="WVZ95100.1"/>
    </source>
</evidence>
<keyword evidence="3" id="KW-1185">Reference proteome</keyword>
<dbReference type="EMBL" id="CP144753">
    <property type="protein sequence ID" value="WVZ95100.1"/>
    <property type="molecule type" value="Genomic_DNA"/>
</dbReference>
<accession>A0AAQ3UMV7</accession>
<dbReference type="AlphaFoldDB" id="A0AAQ3UMV7"/>
<feature type="non-terminal residue" evidence="2">
    <location>
        <position position="1"/>
    </location>
</feature>
<name>A0AAQ3UMV7_PASNO</name>
<feature type="region of interest" description="Disordered" evidence="1">
    <location>
        <begin position="1"/>
        <end position="157"/>
    </location>
</feature>
<proteinExistence type="predicted"/>